<accession>A0A0F4PQS7</accession>
<reference evidence="6" key="3">
    <citation type="submission" date="2019-06" db="EMBL/GenBank/DDBJ databases">
        <title>Co-occurence of chitin degradation, pigmentation and bioactivity in marine Pseudoalteromonas.</title>
        <authorList>
            <person name="Sonnenschein E.C."/>
            <person name="Bech P.K."/>
        </authorList>
    </citation>
    <scope>NUCLEOTIDE SEQUENCE [LARGE SCALE GENOMIC DNA]</scope>
    <source>
        <strain evidence="6">S2897</strain>
    </source>
</reference>
<protein>
    <recommendedName>
        <fullName evidence="2">DUF4097 domain-containing protein</fullName>
    </recommendedName>
</protein>
<evidence type="ECO:0000313" key="4">
    <source>
        <dbReference type="EMBL" id="TMP88807.1"/>
    </source>
</evidence>
<dbReference type="STRING" id="151081.TW72_02300"/>
<keyword evidence="5" id="KW-1185">Reference proteome</keyword>
<dbReference type="EMBL" id="PNCG01000001">
    <property type="protein sequence ID" value="TMP88807.1"/>
    <property type="molecule type" value="Genomic_DNA"/>
</dbReference>
<evidence type="ECO:0000313" key="3">
    <source>
        <dbReference type="EMBL" id="KJZ01799.1"/>
    </source>
</evidence>
<name>A0A0F4PQS7_9GAMM</name>
<reference evidence="4 6" key="2">
    <citation type="submission" date="2017-12" db="EMBL/GenBank/DDBJ databases">
        <authorList>
            <person name="Paulsen S."/>
            <person name="Gram L.K."/>
        </authorList>
    </citation>
    <scope>NUCLEOTIDE SEQUENCE [LARGE SCALE GENOMIC DNA]</scope>
    <source>
        <strain evidence="4 6">S2897</strain>
    </source>
</reference>
<evidence type="ECO:0000256" key="1">
    <source>
        <dbReference type="SAM" id="SignalP"/>
    </source>
</evidence>
<reference evidence="3 5" key="1">
    <citation type="journal article" date="2015" name="BMC Genomics">
        <title>Genome mining reveals unlocked bioactive potential of marine Gram-negative bacteria.</title>
        <authorList>
            <person name="Machado H."/>
            <person name="Sonnenschein E.C."/>
            <person name="Melchiorsen J."/>
            <person name="Gram L."/>
        </authorList>
    </citation>
    <scope>NUCLEOTIDE SEQUENCE [LARGE SCALE GENOMIC DNA]</scope>
    <source>
        <strain evidence="3 5">S3137</strain>
    </source>
</reference>
<dbReference type="OrthoDB" id="6194490at2"/>
<gene>
    <name evidence="4" type="ORF">CWC05_00175</name>
    <name evidence="3" type="ORF">TW72_02300</name>
</gene>
<dbReference type="AlphaFoldDB" id="A0A0F4PQS7"/>
<evidence type="ECO:0000259" key="2">
    <source>
        <dbReference type="Pfam" id="PF13349"/>
    </source>
</evidence>
<dbReference type="Pfam" id="PF13349">
    <property type="entry name" value="DUF4097"/>
    <property type="match status" value="1"/>
</dbReference>
<evidence type="ECO:0000313" key="5">
    <source>
        <dbReference type="Proteomes" id="UP000033664"/>
    </source>
</evidence>
<dbReference type="RefSeq" id="WP_045979200.1">
    <property type="nucleotide sequence ID" value="NZ_CP023396.1"/>
</dbReference>
<sequence length="317" mass="34743">MKAIIYTLALAPVLAFAGEKIDEQLDVPKDGRIYIDNQRGEVIIKGWDKNTFKVTGELDDKAEGYTLENRGQRTDFIVDMPKRYNQGWGHNNDNDEGSKLTIYMPHASALVMEGVSVDVMVSELHNDTRVETVNGDIDAKQLQGKLNLETVNGDIDGVNLAGEIRYQTVNGDINDLDSQGQLQMTLVNGDVESSTRAEDIRFENVNGDLQLNAQALGSLKINTVNGELEVRVAKLHADGQIRAESVSGDLDLYLPSDLSARFDLEAHAGGDIRNELSDDKAVEAKYGTGESLHFTLGQGEAEVQVTTISGNTHLRKN</sequence>
<dbReference type="PANTHER" id="PTHR34094:SF1">
    <property type="entry name" value="PROTEIN FAM185A"/>
    <property type="match status" value="1"/>
</dbReference>
<dbReference type="PANTHER" id="PTHR34094">
    <property type="match status" value="1"/>
</dbReference>
<dbReference type="eggNOG" id="COG3595">
    <property type="taxonomic scope" value="Bacteria"/>
</dbReference>
<feature type="domain" description="DUF4097" evidence="2">
    <location>
        <begin position="32"/>
        <end position="314"/>
    </location>
</feature>
<feature type="chain" id="PRO_5033221772" description="DUF4097 domain-containing protein" evidence="1">
    <location>
        <begin position="18"/>
        <end position="317"/>
    </location>
</feature>
<organism evidence="3 5">
    <name type="scientific">Pseudoalteromonas ruthenica</name>
    <dbReference type="NCBI Taxonomy" id="151081"/>
    <lineage>
        <taxon>Bacteria</taxon>
        <taxon>Pseudomonadati</taxon>
        <taxon>Pseudomonadota</taxon>
        <taxon>Gammaproteobacteria</taxon>
        <taxon>Alteromonadales</taxon>
        <taxon>Pseudoalteromonadaceae</taxon>
        <taxon>Pseudoalteromonas</taxon>
    </lineage>
</organism>
<dbReference type="Proteomes" id="UP000033664">
    <property type="component" value="Unassembled WGS sequence"/>
</dbReference>
<dbReference type="EMBL" id="JXXZ01000002">
    <property type="protein sequence ID" value="KJZ01799.1"/>
    <property type="molecule type" value="Genomic_DNA"/>
</dbReference>
<dbReference type="Proteomes" id="UP000305874">
    <property type="component" value="Unassembled WGS sequence"/>
</dbReference>
<feature type="signal peptide" evidence="1">
    <location>
        <begin position="1"/>
        <end position="17"/>
    </location>
</feature>
<dbReference type="GeneID" id="58227315"/>
<dbReference type="PATRIC" id="fig|151081.8.peg.1637"/>
<proteinExistence type="predicted"/>
<evidence type="ECO:0000313" key="6">
    <source>
        <dbReference type="Proteomes" id="UP000305874"/>
    </source>
</evidence>
<dbReference type="InterPro" id="IPR025164">
    <property type="entry name" value="Toastrack_DUF4097"/>
</dbReference>
<comment type="caution">
    <text evidence="3">The sequence shown here is derived from an EMBL/GenBank/DDBJ whole genome shotgun (WGS) entry which is preliminary data.</text>
</comment>
<keyword evidence="1" id="KW-0732">Signal</keyword>
<reference evidence="4" key="4">
    <citation type="submission" date="2019-09" db="EMBL/GenBank/DDBJ databases">
        <title>Co-occurence of chitin degradation, pigmentation and bioactivity in marine Pseudoalteromonas.</title>
        <authorList>
            <person name="Sonnenschein E.C."/>
            <person name="Bech P.K."/>
        </authorList>
    </citation>
    <scope>NUCLEOTIDE SEQUENCE</scope>
    <source>
        <strain evidence="4">S2897</strain>
    </source>
</reference>